<evidence type="ECO:0000256" key="7">
    <source>
        <dbReference type="ARBA" id="ARBA00022786"/>
    </source>
</evidence>
<dbReference type="OrthoDB" id="1431934at2759"/>
<feature type="compositionally biased region" description="Low complexity" evidence="9">
    <location>
        <begin position="12"/>
        <end position="23"/>
    </location>
</feature>
<feature type="region of interest" description="Disordered" evidence="9">
    <location>
        <begin position="1"/>
        <end position="54"/>
    </location>
</feature>
<dbReference type="AlphaFoldDB" id="A0A6A5T4C9"/>
<dbReference type="GO" id="GO:0061630">
    <property type="term" value="F:ubiquitin protein ligase activity"/>
    <property type="evidence" value="ECO:0007669"/>
    <property type="project" value="UniProtKB-EC"/>
</dbReference>
<evidence type="ECO:0000256" key="2">
    <source>
        <dbReference type="ARBA" id="ARBA00012251"/>
    </source>
</evidence>
<evidence type="ECO:0000256" key="6">
    <source>
        <dbReference type="ARBA" id="ARBA00022771"/>
    </source>
</evidence>
<dbReference type="EC" id="2.3.2.31" evidence="2"/>
<sequence length="334" mass="36785">MATRRVLRSDTAKAAAAAAATRITKLKKRRHRADPWTPKRKPNPNPKPRAQPPTHFTCRICIEEKTTDQFVKWVSLKRGRWNQTLNVPFNCIAHLARNPSKRKIDPVCTTCIGSAMSARLDTLGARSVSVGCLEAGCTEFWSHEFIMQYMPTGEALEKFNMEMLNVWKEDANPKPLTCLSPSCSAIGLPDATAPGYPQVTCNECSFRICAQCVIPWHKDVTCAEHAAKHVDEQMTDPEKVTLKFMQAKDGKRCPNCQLVIEKDGGCDSMFCAGCHKFFNWASAASAISGAKKPEAPFIHNAPHWTNPGPVTCEMDGILGKKDSKDTAPVVAAAS</sequence>
<name>A0A6A5T4C9_9PLEO</name>
<reference evidence="11" key="1">
    <citation type="journal article" date="2020" name="Stud. Mycol.">
        <title>101 Dothideomycetes genomes: a test case for predicting lifestyles and emergence of pathogens.</title>
        <authorList>
            <person name="Haridas S."/>
            <person name="Albert R."/>
            <person name="Binder M."/>
            <person name="Bloem J."/>
            <person name="Labutti K."/>
            <person name="Salamov A."/>
            <person name="Andreopoulos B."/>
            <person name="Baker S."/>
            <person name="Barry K."/>
            <person name="Bills G."/>
            <person name="Bluhm B."/>
            <person name="Cannon C."/>
            <person name="Castanera R."/>
            <person name="Culley D."/>
            <person name="Daum C."/>
            <person name="Ezra D."/>
            <person name="Gonzalez J."/>
            <person name="Henrissat B."/>
            <person name="Kuo A."/>
            <person name="Liang C."/>
            <person name="Lipzen A."/>
            <person name="Lutzoni F."/>
            <person name="Magnuson J."/>
            <person name="Mondo S."/>
            <person name="Nolan M."/>
            <person name="Ohm R."/>
            <person name="Pangilinan J."/>
            <person name="Park H.-J."/>
            <person name="Ramirez L."/>
            <person name="Alfaro M."/>
            <person name="Sun H."/>
            <person name="Tritt A."/>
            <person name="Yoshinaga Y."/>
            <person name="Zwiers L.-H."/>
            <person name="Turgeon B."/>
            <person name="Goodwin S."/>
            <person name="Spatafora J."/>
            <person name="Crous P."/>
            <person name="Grigoriev I."/>
        </authorList>
    </citation>
    <scope>NUCLEOTIDE SEQUENCE</scope>
    <source>
        <strain evidence="11">CBS 161.51</strain>
    </source>
</reference>
<dbReference type="Gene3D" id="1.20.120.1750">
    <property type="match status" value="1"/>
</dbReference>
<keyword evidence="7" id="KW-0833">Ubl conjugation pathway</keyword>
<dbReference type="Pfam" id="PF01485">
    <property type="entry name" value="IBR"/>
    <property type="match status" value="1"/>
</dbReference>
<evidence type="ECO:0000256" key="5">
    <source>
        <dbReference type="ARBA" id="ARBA00022737"/>
    </source>
</evidence>
<evidence type="ECO:0000256" key="9">
    <source>
        <dbReference type="SAM" id="MobiDB-lite"/>
    </source>
</evidence>
<keyword evidence="12" id="KW-1185">Reference proteome</keyword>
<dbReference type="InterPro" id="IPR002867">
    <property type="entry name" value="IBR_dom"/>
</dbReference>
<evidence type="ECO:0000256" key="8">
    <source>
        <dbReference type="ARBA" id="ARBA00022833"/>
    </source>
</evidence>
<keyword evidence="8" id="KW-0862">Zinc</keyword>
<evidence type="ECO:0000256" key="4">
    <source>
        <dbReference type="ARBA" id="ARBA00022723"/>
    </source>
</evidence>
<gene>
    <name evidence="11" type="ORF">EJ02DRAFT_333940</name>
</gene>
<dbReference type="PANTHER" id="PTHR11685">
    <property type="entry name" value="RBR FAMILY RING FINGER AND IBR DOMAIN-CONTAINING"/>
    <property type="match status" value="1"/>
</dbReference>
<keyword evidence="5" id="KW-0677">Repeat</keyword>
<evidence type="ECO:0000256" key="1">
    <source>
        <dbReference type="ARBA" id="ARBA00001798"/>
    </source>
</evidence>
<evidence type="ECO:0000259" key="10">
    <source>
        <dbReference type="PROSITE" id="PS51873"/>
    </source>
</evidence>
<dbReference type="PROSITE" id="PS51873">
    <property type="entry name" value="TRIAD"/>
    <property type="match status" value="1"/>
</dbReference>
<feature type="compositionally biased region" description="Basic residues" evidence="9">
    <location>
        <begin position="24"/>
        <end position="42"/>
    </location>
</feature>
<dbReference type="Proteomes" id="UP000800038">
    <property type="component" value="Unassembled WGS sequence"/>
</dbReference>
<keyword evidence="4" id="KW-0479">Metal-binding</keyword>
<dbReference type="GO" id="GO:0008270">
    <property type="term" value="F:zinc ion binding"/>
    <property type="evidence" value="ECO:0007669"/>
    <property type="project" value="UniProtKB-KW"/>
</dbReference>
<dbReference type="SUPFAM" id="SSF57850">
    <property type="entry name" value="RING/U-box"/>
    <property type="match status" value="2"/>
</dbReference>
<dbReference type="InterPro" id="IPR031127">
    <property type="entry name" value="E3_UB_ligase_RBR"/>
</dbReference>
<protein>
    <recommendedName>
        <fullName evidence="2">RBR-type E3 ubiquitin transferase</fullName>
        <ecNumber evidence="2">2.3.2.31</ecNumber>
    </recommendedName>
</protein>
<dbReference type="CDD" id="cd20336">
    <property type="entry name" value="Rcat_RBR"/>
    <property type="match status" value="1"/>
</dbReference>
<evidence type="ECO:0000313" key="11">
    <source>
        <dbReference type="EMBL" id="KAF1947441.1"/>
    </source>
</evidence>
<evidence type="ECO:0000256" key="3">
    <source>
        <dbReference type="ARBA" id="ARBA00022679"/>
    </source>
</evidence>
<evidence type="ECO:0000313" key="12">
    <source>
        <dbReference type="Proteomes" id="UP000800038"/>
    </source>
</evidence>
<organism evidence="11 12">
    <name type="scientific">Clathrospora elynae</name>
    <dbReference type="NCBI Taxonomy" id="706981"/>
    <lineage>
        <taxon>Eukaryota</taxon>
        <taxon>Fungi</taxon>
        <taxon>Dikarya</taxon>
        <taxon>Ascomycota</taxon>
        <taxon>Pezizomycotina</taxon>
        <taxon>Dothideomycetes</taxon>
        <taxon>Pleosporomycetidae</taxon>
        <taxon>Pleosporales</taxon>
        <taxon>Diademaceae</taxon>
        <taxon>Clathrospora</taxon>
    </lineage>
</organism>
<comment type="catalytic activity">
    <reaction evidence="1">
        <text>[E2 ubiquitin-conjugating enzyme]-S-ubiquitinyl-L-cysteine + [acceptor protein]-L-lysine = [E2 ubiquitin-conjugating enzyme]-L-cysteine + [acceptor protein]-N(6)-ubiquitinyl-L-lysine.</text>
        <dbReference type="EC" id="2.3.2.31"/>
    </reaction>
</comment>
<keyword evidence="3" id="KW-0808">Transferase</keyword>
<dbReference type="GO" id="GO:0016567">
    <property type="term" value="P:protein ubiquitination"/>
    <property type="evidence" value="ECO:0007669"/>
    <property type="project" value="InterPro"/>
</dbReference>
<keyword evidence="6" id="KW-0863">Zinc-finger</keyword>
<dbReference type="InterPro" id="IPR044066">
    <property type="entry name" value="TRIAD_supradom"/>
</dbReference>
<feature type="domain" description="RING-type" evidence="10">
    <location>
        <begin position="54"/>
        <end position="303"/>
    </location>
</feature>
<accession>A0A6A5T4C9</accession>
<proteinExistence type="predicted"/>
<dbReference type="EMBL" id="ML975998">
    <property type="protein sequence ID" value="KAF1947441.1"/>
    <property type="molecule type" value="Genomic_DNA"/>
</dbReference>